<evidence type="ECO:0000313" key="2">
    <source>
        <dbReference type="Proteomes" id="UP000504632"/>
    </source>
</evidence>
<dbReference type="GO" id="GO:0005759">
    <property type="term" value="C:mitochondrial matrix"/>
    <property type="evidence" value="ECO:0007669"/>
    <property type="project" value="TreeGrafter"/>
</dbReference>
<name>A0A6J2W479_CHACN</name>
<evidence type="ECO:0000313" key="3">
    <source>
        <dbReference type="RefSeq" id="XP_030638171.1"/>
    </source>
</evidence>
<dbReference type="InParanoid" id="A0A6J2W479"/>
<dbReference type="SUPFAM" id="SSF51197">
    <property type="entry name" value="Clavaminate synthase-like"/>
    <property type="match status" value="1"/>
</dbReference>
<dbReference type="PANTHER" id="PTHR21052">
    <property type="entry name" value="SPERMATOGENESIS ASSOCIATED 11-RELATED"/>
    <property type="match status" value="1"/>
</dbReference>
<dbReference type="GO" id="GO:0051213">
    <property type="term" value="F:dioxygenase activity"/>
    <property type="evidence" value="ECO:0007669"/>
    <property type="project" value="UniProtKB-KW"/>
</dbReference>
<accession>A0A6J2W479</accession>
<dbReference type="Proteomes" id="UP000504632">
    <property type="component" value="Chromosome 8"/>
</dbReference>
<dbReference type="GO" id="GO:0006974">
    <property type="term" value="P:DNA damage response"/>
    <property type="evidence" value="ECO:0007669"/>
    <property type="project" value="InterPro"/>
</dbReference>
<gene>
    <name evidence="3" type="primary">alkbh7</name>
</gene>
<evidence type="ECO:0000256" key="1">
    <source>
        <dbReference type="ARBA" id="ARBA00001954"/>
    </source>
</evidence>
<dbReference type="InterPro" id="IPR037151">
    <property type="entry name" value="AlkB-like_sf"/>
</dbReference>
<dbReference type="AlphaFoldDB" id="A0A6J2W479"/>
<keyword evidence="2" id="KW-1185">Reference proteome</keyword>
<keyword evidence="3" id="KW-0223">Dioxygenase</keyword>
<protein>
    <submittedName>
        <fullName evidence="3">Alpha-ketoglutarate-dependent dioxygenase alkB homolog 7, mitochondrial</fullName>
    </submittedName>
</protein>
<dbReference type="Gene3D" id="2.60.120.590">
    <property type="entry name" value="Alpha-ketoglutarate-dependent dioxygenase AlkB-like"/>
    <property type="match status" value="1"/>
</dbReference>
<dbReference type="OrthoDB" id="28127at2759"/>
<comment type="cofactor">
    <cofactor evidence="1">
        <name>Fe(2+)</name>
        <dbReference type="ChEBI" id="CHEBI:29033"/>
    </cofactor>
</comment>
<sequence length="233" mass="26669">MSLLLRALNQAHKIPQIHVCCSSSASVRSPLRTSQERTGHLKWLCASSPDVLESVRGQVEVWENFITEEEEQAFLKELEPGLKKKRYEFDHWDNAIHGFRETERIQWGAVCQGALNRLRAVAFPEGSQLLGPVHVLDLDKTGYIKPHIDSVKFCGSTISGLSLLSDSVMRLVREDNVADWVNLLLTRRSLYILRNEARFKYTHEILKDGESYFSGQRVPRQRRISVICRNLPA</sequence>
<reference evidence="3" key="1">
    <citation type="submission" date="2025-08" db="UniProtKB">
        <authorList>
            <consortium name="RefSeq"/>
        </authorList>
    </citation>
    <scope>IDENTIFICATION</scope>
</reference>
<dbReference type="GO" id="GO:0006631">
    <property type="term" value="P:fatty acid metabolic process"/>
    <property type="evidence" value="ECO:0007669"/>
    <property type="project" value="TreeGrafter"/>
</dbReference>
<dbReference type="CTD" id="84266"/>
<dbReference type="InterPro" id="IPR032870">
    <property type="entry name" value="ALKBH7-like"/>
</dbReference>
<organism evidence="2 3">
    <name type="scientific">Chanos chanos</name>
    <name type="common">Milkfish</name>
    <name type="synonym">Mugil chanos</name>
    <dbReference type="NCBI Taxonomy" id="29144"/>
    <lineage>
        <taxon>Eukaryota</taxon>
        <taxon>Metazoa</taxon>
        <taxon>Chordata</taxon>
        <taxon>Craniata</taxon>
        <taxon>Vertebrata</taxon>
        <taxon>Euteleostomi</taxon>
        <taxon>Actinopterygii</taxon>
        <taxon>Neopterygii</taxon>
        <taxon>Teleostei</taxon>
        <taxon>Ostariophysi</taxon>
        <taxon>Gonorynchiformes</taxon>
        <taxon>Chanidae</taxon>
        <taxon>Chanos</taxon>
    </lineage>
</organism>
<dbReference type="RefSeq" id="XP_030638171.1">
    <property type="nucleotide sequence ID" value="XM_030782311.1"/>
</dbReference>
<dbReference type="GeneID" id="115818822"/>
<proteinExistence type="predicted"/>
<keyword evidence="3" id="KW-0560">Oxidoreductase</keyword>
<dbReference type="PANTHER" id="PTHR21052:SF0">
    <property type="entry name" value="ALPHA-KETOGLUTARATE-DEPENDENT DIOXYGENASE ALKB HOMOLOG 7, MITOCHONDRIAL"/>
    <property type="match status" value="1"/>
</dbReference>